<evidence type="ECO:0000313" key="3">
    <source>
        <dbReference type="Proteomes" id="UP000034081"/>
    </source>
</evidence>
<evidence type="ECO:0000256" key="1">
    <source>
        <dbReference type="SAM" id="MobiDB-lite"/>
    </source>
</evidence>
<reference evidence="2 3" key="1">
    <citation type="journal article" date="2015" name="Nature">
        <title>rRNA introns, odd ribosomes, and small enigmatic genomes across a large radiation of phyla.</title>
        <authorList>
            <person name="Brown C.T."/>
            <person name="Hug L.A."/>
            <person name="Thomas B.C."/>
            <person name="Sharon I."/>
            <person name="Castelle C.J."/>
            <person name="Singh A."/>
            <person name="Wilkins M.J."/>
            <person name="Williams K.H."/>
            <person name="Banfield J.F."/>
        </authorList>
    </citation>
    <scope>NUCLEOTIDE SEQUENCE [LARGE SCALE GENOMIC DNA]</scope>
</reference>
<organism evidence="2 3">
    <name type="scientific">Candidatus Woesebacteria bacterium GW2011_GWB1_38_8</name>
    <dbReference type="NCBI Taxonomy" id="1618570"/>
    <lineage>
        <taxon>Bacteria</taxon>
        <taxon>Candidatus Woeseibacteriota</taxon>
    </lineage>
</organism>
<sequence length="54" mass="6077">MSNCCGSCSKTEKTKKDAFGEKPPKSFTGKFLYNIGKKEFDKENQNKPHGKKCC</sequence>
<feature type="region of interest" description="Disordered" evidence="1">
    <location>
        <begin position="1"/>
        <end position="23"/>
    </location>
</feature>
<accession>A0A0G0L0I9</accession>
<gene>
    <name evidence="2" type="ORF">UT08_C0006G0041</name>
</gene>
<dbReference type="Proteomes" id="UP000034081">
    <property type="component" value="Unassembled WGS sequence"/>
</dbReference>
<name>A0A0G0L0I9_9BACT</name>
<protein>
    <submittedName>
        <fullName evidence="2">Uncharacterized protein</fullName>
    </submittedName>
</protein>
<proteinExistence type="predicted"/>
<dbReference type="EMBL" id="LBVL01000006">
    <property type="protein sequence ID" value="KKQ85458.1"/>
    <property type="molecule type" value="Genomic_DNA"/>
</dbReference>
<dbReference type="STRING" id="1618570.UT08_C0006G0041"/>
<dbReference type="AlphaFoldDB" id="A0A0G0L0I9"/>
<comment type="caution">
    <text evidence="2">The sequence shown here is derived from an EMBL/GenBank/DDBJ whole genome shotgun (WGS) entry which is preliminary data.</text>
</comment>
<feature type="compositionally biased region" description="Basic and acidic residues" evidence="1">
    <location>
        <begin position="10"/>
        <end position="23"/>
    </location>
</feature>
<evidence type="ECO:0000313" key="2">
    <source>
        <dbReference type="EMBL" id="KKQ85458.1"/>
    </source>
</evidence>